<dbReference type="OrthoDB" id="10061868at2759"/>
<feature type="compositionally biased region" description="Basic and acidic residues" evidence="1">
    <location>
        <begin position="1"/>
        <end position="14"/>
    </location>
</feature>
<dbReference type="EMBL" id="JABSTR010000009">
    <property type="protein sequence ID" value="KAH9379375.1"/>
    <property type="molecule type" value="Genomic_DNA"/>
</dbReference>
<comment type="caution">
    <text evidence="2">The sequence shown here is derived from an EMBL/GenBank/DDBJ whole genome shotgun (WGS) entry which is preliminary data.</text>
</comment>
<organism evidence="2 3">
    <name type="scientific">Haemaphysalis longicornis</name>
    <name type="common">Bush tick</name>
    <dbReference type="NCBI Taxonomy" id="44386"/>
    <lineage>
        <taxon>Eukaryota</taxon>
        <taxon>Metazoa</taxon>
        <taxon>Ecdysozoa</taxon>
        <taxon>Arthropoda</taxon>
        <taxon>Chelicerata</taxon>
        <taxon>Arachnida</taxon>
        <taxon>Acari</taxon>
        <taxon>Parasitiformes</taxon>
        <taxon>Ixodida</taxon>
        <taxon>Ixodoidea</taxon>
        <taxon>Ixodidae</taxon>
        <taxon>Haemaphysalinae</taxon>
        <taxon>Haemaphysalis</taxon>
    </lineage>
</organism>
<feature type="region of interest" description="Disordered" evidence="1">
    <location>
        <begin position="1"/>
        <end position="33"/>
    </location>
</feature>
<dbReference type="Proteomes" id="UP000821853">
    <property type="component" value="Unassembled WGS sequence"/>
</dbReference>
<reference evidence="2 3" key="1">
    <citation type="journal article" date="2020" name="Cell">
        <title>Large-Scale Comparative Analyses of Tick Genomes Elucidate Their Genetic Diversity and Vector Capacities.</title>
        <authorList>
            <consortium name="Tick Genome and Microbiome Consortium (TIGMIC)"/>
            <person name="Jia N."/>
            <person name="Wang J."/>
            <person name="Shi W."/>
            <person name="Du L."/>
            <person name="Sun Y."/>
            <person name="Zhan W."/>
            <person name="Jiang J.F."/>
            <person name="Wang Q."/>
            <person name="Zhang B."/>
            <person name="Ji P."/>
            <person name="Bell-Sakyi L."/>
            <person name="Cui X.M."/>
            <person name="Yuan T.T."/>
            <person name="Jiang B.G."/>
            <person name="Yang W.F."/>
            <person name="Lam T.T."/>
            <person name="Chang Q.C."/>
            <person name="Ding S.J."/>
            <person name="Wang X.J."/>
            <person name="Zhu J.G."/>
            <person name="Ruan X.D."/>
            <person name="Zhao L."/>
            <person name="Wei J.T."/>
            <person name="Ye R.Z."/>
            <person name="Que T.C."/>
            <person name="Du C.H."/>
            <person name="Zhou Y.H."/>
            <person name="Cheng J.X."/>
            <person name="Dai P.F."/>
            <person name="Guo W.B."/>
            <person name="Han X.H."/>
            <person name="Huang E.J."/>
            <person name="Li L.F."/>
            <person name="Wei W."/>
            <person name="Gao Y.C."/>
            <person name="Liu J.Z."/>
            <person name="Shao H.Z."/>
            <person name="Wang X."/>
            <person name="Wang C.C."/>
            <person name="Yang T.C."/>
            <person name="Huo Q.B."/>
            <person name="Li W."/>
            <person name="Chen H.Y."/>
            <person name="Chen S.E."/>
            <person name="Zhou L.G."/>
            <person name="Ni X.B."/>
            <person name="Tian J.H."/>
            <person name="Sheng Y."/>
            <person name="Liu T."/>
            <person name="Pan Y.S."/>
            <person name="Xia L.Y."/>
            <person name="Li J."/>
            <person name="Zhao F."/>
            <person name="Cao W.C."/>
        </authorList>
    </citation>
    <scope>NUCLEOTIDE SEQUENCE [LARGE SCALE GENOMIC DNA]</scope>
    <source>
        <strain evidence="2">HaeL-2018</strain>
    </source>
</reference>
<evidence type="ECO:0000313" key="2">
    <source>
        <dbReference type="EMBL" id="KAH9379375.1"/>
    </source>
</evidence>
<proteinExistence type="predicted"/>
<dbReference type="VEuPathDB" id="VectorBase:HLOH_051966"/>
<protein>
    <submittedName>
        <fullName evidence="2">Uncharacterized protein</fullName>
    </submittedName>
</protein>
<evidence type="ECO:0000313" key="3">
    <source>
        <dbReference type="Proteomes" id="UP000821853"/>
    </source>
</evidence>
<dbReference type="AlphaFoldDB" id="A0A9J6GY81"/>
<gene>
    <name evidence="2" type="ORF">HPB48_008087</name>
</gene>
<name>A0A9J6GY81_HAELO</name>
<keyword evidence="3" id="KW-1185">Reference proteome</keyword>
<evidence type="ECO:0000256" key="1">
    <source>
        <dbReference type="SAM" id="MobiDB-lite"/>
    </source>
</evidence>
<accession>A0A9J6GY81</accession>
<sequence length="132" mass="15097">MLKKRFGDRTRLEYKSISPGSNDHPIRSSSDTSGLRKLNDQVLVNIHGLEILGVKRSFFSSMLSDILLRALPHDIVLQYHRTRAAETPTPQADAPEDLPTDLDRLLKFLCTELENLEKSDFRGHRGRDTRLE</sequence>